<dbReference type="Proteomes" id="UP000243201">
    <property type="component" value="Unassembled WGS sequence"/>
</dbReference>
<organism evidence="3 5">
    <name type="scientific">Varibaculum cambriense</name>
    <dbReference type="NCBI Taxonomy" id="184870"/>
    <lineage>
        <taxon>Bacteria</taxon>
        <taxon>Bacillati</taxon>
        <taxon>Actinomycetota</taxon>
        <taxon>Actinomycetes</taxon>
        <taxon>Actinomycetales</taxon>
        <taxon>Actinomycetaceae</taxon>
        <taxon>Varibaculum</taxon>
    </lineage>
</organism>
<gene>
    <name evidence="4" type="primary">dacB</name>
    <name evidence="4" type="ORF">CJ240_00800</name>
    <name evidence="3" type="ORF">HMPREF1862_00795</name>
</gene>
<keyword evidence="3" id="KW-0645">Protease</keyword>
<dbReference type="PRINTS" id="PR00922">
    <property type="entry name" value="DADACBPTASE3"/>
</dbReference>
<dbReference type="RefSeq" id="WP_022864399.1">
    <property type="nucleotide sequence ID" value="NZ_CAUPGC010000018.1"/>
</dbReference>
<dbReference type="InterPro" id="IPR012338">
    <property type="entry name" value="Beta-lactam/transpept-like"/>
</dbReference>
<keyword evidence="2" id="KW-0378">Hydrolase</keyword>
<dbReference type="InterPro" id="IPR000667">
    <property type="entry name" value="Peptidase_S13"/>
</dbReference>
<protein>
    <submittedName>
        <fullName evidence="3">D-alanyl-D-alanine carboxypeptidase/D-alanyl-D-alanine-endopeptidase</fullName>
    </submittedName>
</protein>
<evidence type="ECO:0000256" key="2">
    <source>
        <dbReference type="ARBA" id="ARBA00022801"/>
    </source>
</evidence>
<dbReference type="Pfam" id="PF02113">
    <property type="entry name" value="Peptidase_S13"/>
    <property type="match status" value="2"/>
</dbReference>
<reference evidence="3 5" key="1">
    <citation type="submission" date="2016-01" db="EMBL/GenBank/DDBJ databases">
        <authorList>
            <person name="Mitreva M."/>
            <person name="Pepin K.H."/>
            <person name="Mihindukulasuriya K.A."/>
            <person name="Fulton R."/>
            <person name="Fronick C."/>
            <person name="O'Laughlin M."/>
            <person name="Miner T."/>
            <person name="Herter B."/>
            <person name="Rosa B.A."/>
            <person name="Cordes M."/>
            <person name="Tomlinson C."/>
            <person name="Wollam A."/>
            <person name="Palsikar V.B."/>
            <person name="Mardis E.R."/>
            <person name="Wilson R.K."/>
        </authorList>
    </citation>
    <scope>NUCLEOTIDE SEQUENCE [LARGE SCALE GENOMIC DNA]</scope>
    <source>
        <strain evidence="3 5">DNF00696</strain>
    </source>
</reference>
<evidence type="ECO:0000256" key="1">
    <source>
        <dbReference type="ARBA" id="ARBA00006096"/>
    </source>
</evidence>
<evidence type="ECO:0000313" key="3">
    <source>
        <dbReference type="EMBL" id="KXB81072.1"/>
    </source>
</evidence>
<dbReference type="Proteomes" id="UP000070572">
    <property type="component" value="Unassembled WGS sequence"/>
</dbReference>
<keyword evidence="3" id="KW-0121">Carboxypeptidase</keyword>
<comment type="caution">
    <text evidence="3">The sequence shown here is derived from an EMBL/GenBank/DDBJ whole genome shotgun (WGS) entry which is preliminary data.</text>
</comment>
<dbReference type="GeneID" id="78353237"/>
<dbReference type="EMBL" id="LSDN01000013">
    <property type="protein sequence ID" value="KXB81072.1"/>
    <property type="molecule type" value="Genomic_DNA"/>
</dbReference>
<dbReference type="PANTHER" id="PTHR30023:SF0">
    <property type="entry name" value="PENICILLIN-SENSITIVE CARBOXYPEPTIDASE A"/>
    <property type="match status" value="1"/>
</dbReference>
<keyword evidence="6" id="KW-1185">Reference proteome</keyword>
<name>A0AB34X046_9ACTO</name>
<dbReference type="GO" id="GO:0006508">
    <property type="term" value="P:proteolysis"/>
    <property type="evidence" value="ECO:0007669"/>
    <property type="project" value="InterPro"/>
</dbReference>
<dbReference type="AlphaFoldDB" id="A0AB34X046"/>
<accession>A0AB34X046</accession>
<dbReference type="SUPFAM" id="SSF56601">
    <property type="entry name" value="beta-lactamase/transpeptidase-like"/>
    <property type="match status" value="1"/>
</dbReference>
<dbReference type="GO" id="GO:0000270">
    <property type="term" value="P:peptidoglycan metabolic process"/>
    <property type="evidence" value="ECO:0007669"/>
    <property type="project" value="TreeGrafter"/>
</dbReference>
<dbReference type="EMBL" id="PNGC01000001">
    <property type="protein sequence ID" value="PMB90317.1"/>
    <property type="molecule type" value="Genomic_DNA"/>
</dbReference>
<evidence type="ECO:0000313" key="6">
    <source>
        <dbReference type="Proteomes" id="UP000243201"/>
    </source>
</evidence>
<comment type="similarity">
    <text evidence="1">Belongs to the peptidase S13 family.</text>
</comment>
<dbReference type="Gene3D" id="3.40.710.10">
    <property type="entry name" value="DD-peptidase/beta-lactamase superfamily"/>
    <property type="match status" value="2"/>
</dbReference>
<reference evidence="4 6" key="2">
    <citation type="submission" date="2017-09" db="EMBL/GenBank/DDBJ databases">
        <title>Bacterial strain isolated from the female urinary microbiota.</title>
        <authorList>
            <person name="Thomas-White K."/>
            <person name="Kumar N."/>
            <person name="Forster S."/>
            <person name="Putonti C."/>
            <person name="Lawley T."/>
            <person name="Wolfe A.J."/>
        </authorList>
    </citation>
    <scope>NUCLEOTIDE SEQUENCE [LARGE SCALE GENOMIC DNA]</scope>
    <source>
        <strain evidence="4 6">UMB0744</strain>
    </source>
</reference>
<dbReference type="PANTHER" id="PTHR30023">
    <property type="entry name" value="D-ALANYL-D-ALANINE CARBOXYPEPTIDASE"/>
    <property type="match status" value="1"/>
</dbReference>
<evidence type="ECO:0000313" key="5">
    <source>
        <dbReference type="Proteomes" id="UP000070572"/>
    </source>
</evidence>
<evidence type="ECO:0000313" key="4">
    <source>
        <dbReference type="EMBL" id="PMB90317.1"/>
    </source>
</evidence>
<dbReference type="GO" id="GO:0004185">
    <property type="term" value="F:serine-type carboxypeptidase activity"/>
    <property type="evidence" value="ECO:0007669"/>
    <property type="project" value="InterPro"/>
</dbReference>
<sequence>MRKSVLLPLILLVAMVASGVGYGVLDAYNLAPGILTLENESLELPETVEINLTDAKSKEVPGGNEQAAEITAAQVQPLMQQLVTQAQHGSQPDPAINAAAEKTPVATGGRVGAVVIDTASGKTLGQVNADQLMTPASSSKVVAAATALKTLGPDYRFTTSTHLAGNKLFLRGNGDQLLSAGSGNPAATSGHAGLADLAAQTAQQLKEKKTTSVQLFLDESVFGDQSPLPNWQAQGNASYETKPTPIAINNGLANPELSYGYLPDPALSAAEQFAARLQEQGINAGQIQRGTTPKEARKIGEVKSAALHEVMHETLKESNNMLAEVLCRASAAKAGTGANFPGEIKVAQKVLGDLKLEGAAFANHDCSGLSTENKIKPQLLAALMQSAARGDDPQLRPLVSSLPIGALDGTLHDRYLQQNGAGNVRAKTGSLQHSRALTGLVTTKSGRTLTFCVIIDSFKDGTGGIARGAIDNFVNGLAGL</sequence>
<dbReference type="NCBIfam" id="TIGR00666">
    <property type="entry name" value="PBP4"/>
    <property type="match status" value="1"/>
</dbReference>
<proteinExistence type="inferred from homology"/>